<dbReference type="EMBL" id="CM051394">
    <property type="protein sequence ID" value="KAJ4726998.1"/>
    <property type="molecule type" value="Genomic_DNA"/>
</dbReference>
<gene>
    <name evidence="1" type="ORF">OWV82_000172</name>
</gene>
<evidence type="ECO:0000313" key="1">
    <source>
        <dbReference type="EMBL" id="KAJ4726998.1"/>
    </source>
</evidence>
<evidence type="ECO:0000313" key="2">
    <source>
        <dbReference type="Proteomes" id="UP001164539"/>
    </source>
</evidence>
<comment type="caution">
    <text evidence="1">The sequence shown here is derived from an EMBL/GenBank/DDBJ whole genome shotgun (WGS) entry which is preliminary data.</text>
</comment>
<proteinExistence type="predicted"/>
<organism evidence="1 2">
    <name type="scientific">Melia azedarach</name>
    <name type="common">Chinaberry tree</name>
    <dbReference type="NCBI Taxonomy" id="155640"/>
    <lineage>
        <taxon>Eukaryota</taxon>
        <taxon>Viridiplantae</taxon>
        <taxon>Streptophyta</taxon>
        <taxon>Embryophyta</taxon>
        <taxon>Tracheophyta</taxon>
        <taxon>Spermatophyta</taxon>
        <taxon>Magnoliopsida</taxon>
        <taxon>eudicotyledons</taxon>
        <taxon>Gunneridae</taxon>
        <taxon>Pentapetalae</taxon>
        <taxon>rosids</taxon>
        <taxon>malvids</taxon>
        <taxon>Sapindales</taxon>
        <taxon>Meliaceae</taxon>
        <taxon>Melia</taxon>
    </lineage>
</organism>
<dbReference type="Proteomes" id="UP001164539">
    <property type="component" value="Chromosome 1"/>
</dbReference>
<name>A0ACC1YVE1_MELAZ</name>
<reference evidence="1 2" key="1">
    <citation type="journal article" date="2023" name="Science">
        <title>Complex scaffold remodeling in plant triterpene biosynthesis.</title>
        <authorList>
            <person name="De La Pena R."/>
            <person name="Hodgson H."/>
            <person name="Liu J.C."/>
            <person name="Stephenson M.J."/>
            <person name="Martin A.C."/>
            <person name="Owen C."/>
            <person name="Harkess A."/>
            <person name="Leebens-Mack J."/>
            <person name="Jimenez L.E."/>
            <person name="Osbourn A."/>
            <person name="Sattely E.S."/>
        </authorList>
    </citation>
    <scope>NUCLEOTIDE SEQUENCE [LARGE SCALE GENOMIC DNA]</scope>
    <source>
        <strain evidence="2">cv. JPN11</strain>
        <tissue evidence="1">Leaf</tissue>
    </source>
</reference>
<protein>
    <submittedName>
        <fullName evidence="1">Elicitor-responsive protein 3</fullName>
    </submittedName>
</protein>
<keyword evidence="2" id="KW-1185">Reference proteome</keyword>
<accession>A0ACC1YVE1</accession>
<sequence length="110" mass="12002">MPKGTLEVLLVGCKGLEDADFLDGIDPYVVLTYRTQEQKSSVSSSVQLQDLNLNGTETFVFTIGDDVSELTLKIMDKDAFTNDDYLGEATVPLEPLFIEGSLSSNSIQCC</sequence>